<dbReference type="Proteomes" id="UP000298030">
    <property type="component" value="Unassembled WGS sequence"/>
</dbReference>
<reference evidence="2 3" key="1">
    <citation type="journal article" date="2019" name="Nat. Ecol. Evol.">
        <title>Megaphylogeny resolves global patterns of mushroom evolution.</title>
        <authorList>
            <person name="Varga T."/>
            <person name="Krizsan K."/>
            <person name="Foldi C."/>
            <person name="Dima B."/>
            <person name="Sanchez-Garcia M."/>
            <person name="Sanchez-Ramirez S."/>
            <person name="Szollosi G.J."/>
            <person name="Szarkandi J.G."/>
            <person name="Papp V."/>
            <person name="Albert L."/>
            <person name="Andreopoulos W."/>
            <person name="Angelini C."/>
            <person name="Antonin V."/>
            <person name="Barry K.W."/>
            <person name="Bougher N.L."/>
            <person name="Buchanan P."/>
            <person name="Buyck B."/>
            <person name="Bense V."/>
            <person name="Catcheside P."/>
            <person name="Chovatia M."/>
            <person name="Cooper J."/>
            <person name="Damon W."/>
            <person name="Desjardin D."/>
            <person name="Finy P."/>
            <person name="Geml J."/>
            <person name="Haridas S."/>
            <person name="Hughes K."/>
            <person name="Justo A."/>
            <person name="Karasinski D."/>
            <person name="Kautmanova I."/>
            <person name="Kiss B."/>
            <person name="Kocsube S."/>
            <person name="Kotiranta H."/>
            <person name="LaButti K.M."/>
            <person name="Lechner B.E."/>
            <person name="Liimatainen K."/>
            <person name="Lipzen A."/>
            <person name="Lukacs Z."/>
            <person name="Mihaltcheva S."/>
            <person name="Morgado L.N."/>
            <person name="Niskanen T."/>
            <person name="Noordeloos M.E."/>
            <person name="Ohm R.A."/>
            <person name="Ortiz-Santana B."/>
            <person name="Ovrebo C."/>
            <person name="Racz N."/>
            <person name="Riley R."/>
            <person name="Savchenko A."/>
            <person name="Shiryaev A."/>
            <person name="Soop K."/>
            <person name="Spirin V."/>
            <person name="Szebenyi C."/>
            <person name="Tomsovsky M."/>
            <person name="Tulloss R.E."/>
            <person name="Uehling J."/>
            <person name="Grigoriev I.V."/>
            <person name="Vagvolgyi C."/>
            <person name="Papp T."/>
            <person name="Martin F.M."/>
            <person name="Miettinen O."/>
            <person name="Hibbett D.S."/>
            <person name="Nagy L.G."/>
        </authorList>
    </citation>
    <scope>NUCLEOTIDE SEQUENCE [LARGE SCALE GENOMIC DNA]</scope>
    <source>
        <strain evidence="2 3">FP101781</strain>
    </source>
</reference>
<name>A0A4Y7SZC9_COPMI</name>
<accession>A0A4Y7SZC9</accession>
<keyword evidence="3" id="KW-1185">Reference proteome</keyword>
<feature type="region of interest" description="Disordered" evidence="1">
    <location>
        <begin position="114"/>
        <end position="134"/>
    </location>
</feature>
<organism evidence="2 3">
    <name type="scientific">Coprinellus micaceus</name>
    <name type="common">Glistening ink-cap mushroom</name>
    <name type="synonym">Coprinus micaceus</name>
    <dbReference type="NCBI Taxonomy" id="71717"/>
    <lineage>
        <taxon>Eukaryota</taxon>
        <taxon>Fungi</taxon>
        <taxon>Dikarya</taxon>
        <taxon>Basidiomycota</taxon>
        <taxon>Agaricomycotina</taxon>
        <taxon>Agaricomycetes</taxon>
        <taxon>Agaricomycetidae</taxon>
        <taxon>Agaricales</taxon>
        <taxon>Agaricineae</taxon>
        <taxon>Psathyrellaceae</taxon>
        <taxon>Coprinellus</taxon>
    </lineage>
</organism>
<proteinExistence type="predicted"/>
<dbReference type="EMBL" id="QPFP01000043">
    <property type="protein sequence ID" value="TEB27071.1"/>
    <property type="molecule type" value="Genomic_DNA"/>
</dbReference>
<feature type="compositionally biased region" description="Basic and acidic residues" evidence="1">
    <location>
        <begin position="118"/>
        <end position="127"/>
    </location>
</feature>
<feature type="region of interest" description="Disordered" evidence="1">
    <location>
        <begin position="35"/>
        <end position="73"/>
    </location>
</feature>
<evidence type="ECO:0000313" key="3">
    <source>
        <dbReference type="Proteomes" id="UP000298030"/>
    </source>
</evidence>
<sequence>MYNSYTHFTCMTDTMLAAGHAEEVLGEASVKSAAEEANASKSLQPRRINQGKREGQNGSHVARSQGRRRVTGAKLKRHSFGPIAPCCGIYEGRRQFNEPSAAMPVLLAFSNRVNNSRTTEREPENSRRGSVHAKVATKISSKSYEEPGFTEETYEASIRRFPMAPWGKGLLVQGSRAKIIRQSRREKSRTSRNQLCEGLEGLSWKGDEKVRTCLSAELGACDCDGYRWRILMMSVLMDTGGIGEGEEERSHDLARWQWGDRRMNKKSESSIERSGLFASLSLGAIQGPSNLGNTRLPTTDVEVPFTMRAEGLRRLSKHTTRVSQLFSNSVGSMSSGD</sequence>
<dbReference type="AlphaFoldDB" id="A0A4Y7SZC9"/>
<evidence type="ECO:0000313" key="2">
    <source>
        <dbReference type="EMBL" id="TEB27071.1"/>
    </source>
</evidence>
<comment type="caution">
    <text evidence="2">The sequence shown here is derived from an EMBL/GenBank/DDBJ whole genome shotgun (WGS) entry which is preliminary data.</text>
</comment>
<evidence type="ECO:0000256" key="1">
    <source>
        <dbReference type="SAM" id="MobiDB-lite"/>
    </source>
</evidence>
<protein>
    <submittedName>
        <fullName evidence="2">Uncharacterized protein</fullName>
    </submittedName>
</protein>
<gene>
    <name evidence="2" type="ORF">FA13DRAFT_1712847</name>
</gene>